<dbReference type="Pfam" id="PF01423">
    <property type="entry name" value="LSM"/>
    <property type="match status" value="1"/>
</dbReference>
<dbReference type="Gene3D" id="2.30.30.100">
    <property type="match status" value="1"/>
</dbReference>
<dbReference type="PROSITE" id="PS52002">
    <property type="entry name" value="SM"/>
    <property type="match status" value="1"/>
</dbReference>
<evidence type="ECO:0000259" key="2">
    <source>
        <dbReference type="PROSITE" id="PS52002"/>
    </source>
</evidence>
<dbReference type="InterPro" id="IPR010920">
    <property type="entry name" value="LSM_dom_sf"/>
</dbReference>
<dbReference type="GO" id="GO:0000398">
    <property type="term" value="P:mRNA splicing, via spliceosome"/>
    <property type="evidence" value="ECO:0007669"/>
    <property type="project" value="InterPro"/>
</dbReference>
<gene>
    <name evidence="3" type="ORF">LCGC14_0442060</name>
</gene>
<reference evidence="3" key="1">
    <citation type="journal article" date="2015" name="Nature">
        <title>Complex archaea that bridge the gap between prokaryotes and eukaryotes.</title>
        <authorList>
            <person name="Spang A."/>
            <person name="Saw J.H."/>
            <person name="Jorgensen S.L."/>
            <person name="Zaremba-Niedzwiedzka K."/>
            <person name="Martijn J."/>
            <person name="Lind A.E."/>
            <person name="van Eijk R."/>
            <person name="Schleper C."/>
            <person name="Guy L."/>
            <person name="Ettema T.J."/>
        </authorList>
    </citation>
    <scope>NUCLEOTIDE SEQUENCE</scope>
</reference>
<dbReference type="AlphaFoldDB" id="A0A0F9V765"/>
<dbReference type="GO" id="GO:1990904">
    <property type="term" value="C:ribonucleoprotein complex"/>
    <property type="evidence" value="ECO:0007669"/>
    <property type="project" value="UniProtKB-KW"/>
</dbReference>
<dbReference type="SMART" id="SM00651">
    <property type="entry name" value="Sm"/>
    <property type="match status" value="1"/>
</dbReference>
<dbReference type="InterPro" id="IPR016487">
    <property type="entry name" value="Lsm6/sSmF"/>
</dbReference>
<keyword evidence="1" id="KW-0687">Ribonucleoprotein</keyword>
<name>A0A0F9V765_9ZZZZ</name>
<dbReference type="EMBL" id="LAZR01000428">
    <property type="protein sequence ID" value="KKN69346.1"/>
    <property type="molecule type" value="Genomic_DNA"/>
</dbReference>
<comment type="caution">
    <text evidence="3">The sequence shown here is derived from an EMBL/GenBank/DDBJ whole genome shotgun (WGS) entry which is preliminary data.</text>
</comment>
<dbReference type="GO" id="GO:0005634">
    <property type="term" value="C:nucleus"/>
    <property type="evidence" value="ECO:0007669"/>
    <property type="project" value="UniProtKB-ARBA"/>
</dbReference>
<dbReference type="GO" id="GO:0003723">
    <property type="term" value="F:RNA binding"/>
    <property type="evidence" value="ECO:0007669"/>
    <property type="project" value="InterPro"/>
</dbReference>
<feature type="domain" description="Sm" evidence="2">
    <location>
        <begin position="6"/>
        <end position="76"/>
    </location>
</feature>
<evidence type="ECO:0000256" key="1">
    <source>
        <dbReference type="ARBA" id="ARBA00023274"/>
    </source>
</evidence>
<dbReference type="SUPFAM" id="SSF50182">
    <property type="entry name" value="Sm-like ribonucleoproteins"/>
    <property type="match status" value="1"/>
</dbReference>
<dbReference type="InterPro" id="IPR047575">
    <property type="entry name" value="Sm"/>
</dbReference>
<dbReference type="PANTHER" id="PTHR11021:SF0">
    <property type="entry name" value="SMALL NUCLEAR RIBONUCLEOPROTEIN F"/>
    <property type="match status" value="1"/>
</dbReference>
<proteinExistence type="predicted"/>
<sequence>MVNISRPLDLLNSSKGKQVIVNLVGGSQMCGELIAFDIHVNIVLNNAREIVEGKQTTNYGQVFFRGDSVVFISPAD</sequence>
<protein>
    <recommendedName>
        <fullName evidence="2">Sm domain-containing protein</fullName>
    </recommendedName>
</protein>
<dbReference type="InterPro" id="IPR001163">
    <property type="entry name" value="Sm_dom_euk/arc"/>
</dbReference>
<evidence type="ECO:0000313" key="3">
    <source>
        <dbReference type="EMBL" id="KKN69346.1"/>
    </source>
</evidence>
<accession>A0A0F9V765</accession>
<organism evidence="3">
    <name type="scientific">marine sediment metagenome</name>
    <dbReference type="NCBI Taxonomy" id="412755"/>
    <lineage>
        <taxon>unclassified sequences</taxon>
        <taxon>metagenomes</taxon>
        <taxon>ecological metagenomes</taxon>
    </lineage>
</organism>
<dbReference type="PANTHER" id="PTHR11021">
    <property type="entry name" value="SMALL NUCLEAR RIBONUCLEOPROTEIN F SNRNP-F"/>
    <property type="match status" value="1"/>
</dbReference>